<dbReference type="InterPro" id="IPR025877">
    <property type="entry name" value="MobA-like_NTP_Trfase"/>
</dbReference>
<evidence type="ECO:0000313" key="6">
    <source>
        <dbReference type="EMBL" id="KGN42668.1"/>
    </source>
</evidence>
<proteinExistence type="predicted"/>
<dbReference type="GO" id="GO:0043814">
    <property type="term" value="F:phospholactate guanylyltransferase activity"/>
    <property type="evidence" value="ECO:0007669"/>
    <property type="project" value="InterPro"/>
</dbReference>
<dbReference type="Proteomes" id="UP000030013">
    <property type="component" value="Unassembled WGS sequence"/>
</dbReference>
<keyword evidence="1 6" id="KW-0808">Transferase</keyword>
<dbReference type="InterPro" id="IPR029044">
    <property type="entry name" value="Nucleotide-diphossugar_trans"/>
</dbReference>
<evidence type="ECO:0000313" key="7">
    <source>
        <dbReference type="Proteomes" id="UP000030013"/>
    </source>
</evidence>
<evidence type="ECO:0000256" key="3">
    <source>
        <dbReference type="ARBA" id="ARBA00022741"/>
    </source>
</evidence>
<sequence>MESPSVTGWRLVVPVKGGRGAKSRLRRSLDDGALVAAIVHDTLAVAARVVGPAGVLVVTSDPDETAYAAQAGFTVVGDPGGGLDAACTAGVRAARAEGAGPVAILLGDHPGLTEAELVAVLDEGSRHDTFFVPDAEGTGTALLGASGRAGPAPAFGPGSAARHLALGHHRLDLDLPGLRHDVDDEVSLRHALANLSVGPRTLAALGR</sequence>
<dbReference type="RefSeq" id="WP_035932555.1">
    <property type="nucleotide sequence ID" value="NZ_AVPL01000003.1"/>
</dbReference>
<dbReference type="PANTHER" id="PTHR40392">
    <property type="entry name" value="2-PHOSPHO-L-LACTATE GUANYLYLTRANSFERASE"/>
    <property type="match status" value="1"/>
</dbReference>
<dbReference type="PANTHER" id="PTHR40392:SF1">
    <property type="entry name" value="2-PHOSPHO-L-LACTATE GUANYLYLTRANSFERASE"/>
    <property type="match status" value="1"/>
</dbReference>
<name>A0A0A0JZQ0_9MICO</name>
<comment type="caution">
    <text evidence="6">The sequence shown here is derived from an EMBL/GenBank/DDBJ whole genome shotgun (WGS) entry which is preliminary data.</text>
</comment>
<keyword evidence="4" id="KW-0342">GTP-binding</keyword>
<dbReference type="SUPFAM" id="SSF53448">
    <property type="entry name" value="Nucleotide-diphospho-sugar transferases"/>
    <property type="match status" value="1"/>
</dbReference>
<dbReference type="NCBIfam" id="TIGR03552">
    <property type="entry name" value="F420_cofC"/>
    <property type="match status" value="1"/>
</dbReference>
<keyword evidence="2 6" id="KW-0548">Nucleotidyltransferase</keyword>
<evidence type="ECO:0000256" key="1">
    <source>
        <dbReference type="ARBA" id="ARBA00022679"/>
    </source>
</evidence>
<dbReference type="OrthoDB" id="9151145at2"/>
<evidence type="ECO:0000256" key="4">
    <source>
        <dbReference type="ARBA" id="ARBA00023134"/>
    </source>
</evidence>
<dbReference type="Gene3D" id="3.90.550.10">
    <property type="entry name" value="Spore Coat Polysaccharide Biosynthesis Protein SpsA, Chain A"/>
    <property type="match status" value="1"/>
</dbReference>
<dbReference type="AlphaFoldDB" id="A0A0A0JZQ0"/>
<keyword evidence="7" id="KW-1185">Reference proteome</keyword>
<evidence type="ECO:0000259" key="5">
    <source>
        <dbReference type="Pfam" id="PF12804"/>
    </source>
</evidence>
<accession>A0A0A0JZQ0</accession>
<dbReference type="eggNOG" id="COG1920">
    <property type="taxonomic scope" value="Bacteria"/>
</dbReference>
<keyword evidence="3" id="KW-0547">Nucleotide-binding</keyword>
<feature type="domain" description="MobA-like NTP transferase" evidence="5">
    <location>
        <begin position="46"/>
        <end position="143"/>
    </location>
</feature>
<dbReference type="GO" id="GO:0005525">
    <property type="term" value="F:GTP binding"/>
    <property type="evidence" value="ECO:0007669"/>
    <property type="project" value="UniProtKB-KW"/>
</dbReference>
<dbReference type="STRING" id="1385519.N801_14125"/>
<dbReference type="InterPro" id="IPR002835">
    <property type="entry name" value="CofC"/>
</dbReference>
<gene>
    <name evidence="6" type="ORF">N801_14125</name>
</gene>
<protein>
    <submittedName>
        <fullName evidence="6">2-phospho-L-lactate guanylyltransferase</fullName>
    </submittedName>
</protein>
<dbReference type="Pfam" id="PF12804">
    <property type="entry name" value="NTP_transf_3"/>
    <property type="match status" value="1"/>
</dbReference>
<evidence type="ECO:0000256" key="2">
    <source>
        <dbReference type="ARBA" id="ARBA00022695"/>
    </source>
</evidence>
<dbReference type="EMBL" id="AVPL01000003">
    <property type="protein sequence ID" value="KGN42668.1"/>
    <property type="molecule type" value="Genomic_DNA"/>
</dbReference>
<reference evidence="6 7" key="1">
    <citation type="submission" date="2013-08" db="EMBL/GenBank/DDBJ databases">
        <title>The genome sequence of Knoellia aerolata.</title>
        <authorList>
            <person name="Zhu W."/>
            <person name="Wang G."/>
        </authorList>
    </citation>
    <scope>NUCLEOTIDE SEQUENCE [LARGE SCALE GENOMIC DNA]</scope>
    <source>
        <strain evidence="6 7">DSM 18566</strain>
    </source>
</reference>
<organism evidence="6 7">
    <name type="scientific">Knoellia aerolata DSM 18566</name>
    <dbReference type="NCBI Taxonomy" id="1385519"/>
    <lineage>
        <taxon>Bacteria</taxon>
        <taxon>Bacillati</taxon>
        <taxon>Actinomycetota</taxon>
        <taxon>Actinomycetes</taxon>
        <taxon>Micrococcales</taxon>
        <taxon>Intrasporangiaceae</taxon>
        <taxon>Knoellia</taxon>
    </lineage>
</organism>